<name>A0A147K7W9_9BACI</name>
<dbReference type="Pfam" id="PF04183">
    <property type="entry name" value="IucA_IucC"/>
    <property type="match status" value="1"/>
</dbReference>
<gene>
    <name evidence="5" type="ORF">Q75_09340</name>
</gene>
<evidence type="ECO:0008006" key="7">
    <source>
        <dbReference type="Google" id="ProtNLM"/>
    </source>
</evidence>
<dbReference type="GO" id="GO:0019290">
    <property type="term" value="P:siderophore biosynthetic process"/>
    <property type="evidence" value="ECO:0007669"/>
    <property type="project" value="InterPro"/>
</dbReference>
<comment type="pathway">
    <text evidence="1">Siderophore biosynthesis.</text>
</comment>
<organism evidence="5 6">
    <name type="scientific">Bacillus coahuilensis p1.1.43</name>
    <dbReference type="NCBI Taxonomy" id="1150625"/>
    <lineage>
        <taxon>Bacteria</taxon>
        <taxon>Bacillati</taxon>
        <taxon>Bacillota</taxon>
        <taxon>Bacilli</taxon>
        <taxon>Bacillales</taxon>
        <taxon>Bacillaceae</taxon>
        <taxon>Bacillus</taxon>
    </lineage>
</organism>
<evidence type="ECO:0000259" key="3">
    <source>
        <dbReference type="Pfam" id="PF04183"/>
    </source>
</evidence>
<dbReference type="InterPro" id="IPR007310">
    <property type="entry name" value="Aerobactin_biosyn_IucA/IucC_N"/>
</dbReference>
<dbReference type="PANTHER" id="PTHR34384:SF6">
    <property type="entry name" value="STAPHYLOFERRIN B SYNTHASE"/>
    <property type="match status" value="1"/>
</dbReference>
<feature type="domain" description="Aerobactin siderophore biosynthesis IucA/IucC-like C-terminal" evidence="4">
    <location>
        <begin position="384"/>
        <end position="552"/>
    </location>
</feature>
<dbReference type="PATRIC" id="fig|1150625.3.peg.1980"/>
<comment type="caution">
    <text evidence="5">The sequence shown here is derived from an EMBL/GenBank/DDBJ whole genome shotgun (WGS) entry which is preliminary data.</text>
</comment>
<evidence type="ECO:0000256" key="1">
    <source>
        <dbReference type="ARBA" id="ARBA00004924"/>
    </source>
</evidence>
<comment type="similarity">
    <text evidence="2">Belongs to the IucA/IucC family.</text>
</comment>
<dbReference type="Proteomes" id="UP000074108">
    <property type="component" value="Unassembled WGS sequence"/>
</dbReference>
<dbReference type="OrthoDB" id="495728at2"/>
<dbReference type="GO" id="GO:0016881">
    <property type="term" value="F:acid-amino acid ligase activity"/>
    <property type="evidence" value="ECO:0007669"/>
    <property type="project" value="UniProtKB-ARBA"/>
</dbReference>
<dbReference type="PANTHER" id="PTHR34384">
    <property type="entry name" value="L-2,3-DIAMINOPROPANOATE--CITRATE LIGASE"/>
    <property type="match status" value="1"/>
</dbReference>
<feature type="domain" description="Aerobactin siderophore biosynthesis IucA/IucC N-terminal" evidence="3">
    <location>
        <begin position="124"/>
        <end position="365"/>
    </location>
</feature>
<dbReference type="RefSeq" id="WP_059351196.1">
    <property type="nucleotide sequence ID" value="NZ_LDYG01000030.1"/>
</dbReference>
<dbReference type="Gene3D" id="1.10.510.40">
    <property type="match status" value="1"/>
</dbReference>
<keyword evidence="6" id="KW-1185">Reference proteome</keyword>
<dbReference type="InterPro" id="IPR037455">
    <property type="entry name" value="LucA/IucC-like"/>
</dbReference>
<evidence type="ECO:0000313" key="5">
    <source>
        <dbReference type="EMBL" id="KUP06135.1"/>
    </source>
</evidence>
<protein>
    <recommendedName>
        <fullName evidence="7">Siderophore biosynthesis protein</fullName>
    </recommendedName>
</protein>
<dbReference type="AlphaFoldDB" id="A0A147K7W9"/>
<proteinExistence type="inferred from homology"/>
<dbReference type="STRING" id="1150625.Q75_09340"/>
<evidence type="ECO:0000313" key="6">
    <source>
        <dbReference type="Proteomes" id="UP000074108"/>
    </source>
</evidence>
<sequence length="577" mass="67998">MSLRCKQYETSFGRVHRQFVEAIIFEQLLAIEEETSVFLIYGKSKVYRYEGKRTAFDRVRLYSSVFCDQTDGFHLQHISELMDELVVNSEEATRLVEDLVQTVALLEWNEIHSPLPFSRRASSYEELESEIQEGHTYHPFFKTRRGFSLEDHQRYGPESKHSFSLLWAAVKKEYLSASRIYDFMDFWVEHIGYKRVQSFMKTLTNFGLSSHEYTLLPIHPYQWKSLQSTLTQQFNLGDFIILGYGNECMRASQSIRSTWSEKNKKSSWVKFSLNMSQTSSLRTMKPEGVLAAPALSKWLSQCILGDHYLHQEANMQILKEYAGLSLLGHEMKSNVAEQFSVLFRESFHSSLSGRERAVPFTALMQLEQDGKPFIDEWIERYGVEQWVHRFLDQCIIPIVHLLVVHGIALEAHAQNMILVHEEGWPKRVIVRDFHESVEYVEEFVKHPNSIPNFASLHPKFEEAEVNEWYWMSSLKALKELLLDTVFVYHLSELSYLLEELYGFKERTFYSLHRDNIIQHFKQQTDWVNRLERLDLFSEDIDAESLLRKKLCNKESTHKIKNSLSKEWTKEVRDVLYQ</sequence>
<dbReference type="Pfam" id="PF06276">
    <property type="entry name" value="FhuF"/>
    <property type="match status" value="1"/>
</dbReference>
<dbReference type="Gene3D" id="6.10.250.3370">
    <property type="match status" value="1"/>
</dbReference>
<evidence type="ECO:0000259" key="4">
    <source>
        <dbReference type="Pfam" id="PF06276"/>
    </source>
</evidence>
<accession>A0A147K7W9</accession>
<reference evidence="5 6" key="1">
    <citation type="journal article" date="2016" name="Front. Microbiol.">
        <title>Microevolution Analysis of Bacillus coahuilensis Unveils Differences in Phosphorus Acquisition Strategies and Their Regulation.</title>
        <authorList>
            <person name="Gomez-Lunar Z."/>
            <person name="Hernandez-Gonzalez I."/>
            <person name="Rodriguez-Torres M.D."/>
            <person name="Souza V."/>
            <person name="Olmedo-Alvarez G."/>
        </authorList>
    </citation>
    <scope>NUCLEOTIDE SEQUENCE [LARGE SCALE GENOMIC DNA]</scope>
    <source>
        <strain evidence="6">p1.1.43</strain>
    </source>
</reference>
<dbReference type="EMBL" id="LDYG01000030">
    <property type="protein sequence ID" value="KUP06135.1"/>
    <property type="molecule type" value="Genomic_DNA"/>
</dbReference>
<dbReference type="InterPro" id="IPR022770">
    <property type="entry name" value="IucA/IucC-like_C"/>
</dbReference>
<evidence type="ECO:0000256" key="2">
    <source>
        <dbReference type="ARBA" id="ARBA00007832"/>
    </source>
</evidence>